<feature type="domain" description="NADP-dependent oxidoreductase" evidence="1">
    <location>
        <begin position="7"/>
        <end position="273"/>
    </location>
</feature>
<dbReference type="PRINTS" id="PR00069">
    <property type="entry name" value="ALDKETRDTASE"/>
</dbReference>
<dbReference type="InterPro" id="IPR053135">
    <property type="entry name" value="AKR2_Oxidoreductase"/>
</dbReference>
<proteinExistence type="predicted"/>
<protein>
    <submittedName>
        <fullName evidence="2">Aldo/keto reductase</fullName>
    </submittedName>
</protein>
<dbReference type="PANTHER" id="PTHR43312:SF1">
    <property type="entry name" value="NADP-DEPENDENT OXIDOREDUCTASE DOMAIN-CONTAINING PROTEIN"/>
    <property type="match status" value="1"/>
</dbReference>
<name>A0A2H0UAG9_9BACT</name>
<sequence>MNHSTNRLVLGTVQLGMAYGLSNKRGQPTQEEAFSLLDDARAAGIDTFDTAWAYGTAEDVLGAWIKERSLEKKVRLISKMRPHALNDYPDGTQAAEVVHAELEKSLQRLGVDSLEGYLFHSPHYIYLSHMIESLRDAKKEGLIQHIGVSIYDEPEALQAAELGVDYVQVPYNVFDQRLDKTDFFDLAKANGVTVFARSPFLQGLLLMQPNELPDHLSILKPELTQFIDICHRHELTQAAAALCFSGAACRADHIVFGVDTREQLEENVRNIAIDAAPKEAWVTEMKEAFGNLNRGAINPSLWSKIRH</sequence>
<evidence type="ECO:0000313" key="2">
    <source>
        <dbReference type="EMBL" id="PIR83408.1"/>
    </source>
</evidence>
<dbReference type="InterPro" id="IPR023210">
    <property type="entry name" value="NADP_OxRdtase_dom"/>
</dbReference>
<dbReference type="EMBL" id="PFBL01000004">
    <property type="protein sequence ID" value="PIR83408.1"/>
    <property type="molecule type" value="Genomic_DNA"/>
</dbReference>
<dbReference type="AlphaFoldDB" id="A0A2H0UAG9"/>
<organism evidence="2 3">
    <name type="scientific">Candidatus Kaiserbacteria bacterium CG10_big_fil_rev_8_21_14_0_10_56_12</name>
    <dbReference type="NCBI Taxonomy" id="1974611"/>
    <lineage>
        <taxon>Bacteria</taxon>
        <taxon>Candidatus Kaiseribacteriota</taxon>
    </lineage>
</organism>
<evidence type="ECO:0000313" key="3">
    <source>
        <dbReference type="Proteomes" id="UP000230179"/>
    </source>
</evidence>
<reference evidence="3" key="1">
    <citation type="submission" date="2017-09" db="EMBL/GenBank/DDBJ databases">
        <title>Depth-based differentiation of microbial function through sediment-hosted aquifers and enrichment of novel symbionts in the deep terrestrial subsurface.</title>
        <authorList>
            <person name="Probst A.J."/>
            <person name="Ladd B."/>
            <person name="Jarett J.K."/>
            <person name="Geller-Mcgrath D.E."/>
            <person name="Sieber C.M.K."/>
            <person name="Emerson J.B."/>
            <person name="Anantharaman K."/>
            <person name="Thomas B.C."/>
            <person name="Malmstrom R."/>
            <person name="Stieglmeier M."/>
            <person name="Klingl A."/>
            <person name="Woyke T."/>
            <person name="Ryan C.M."/>
            <person name="Banfield J.F."/>
        </authorList>
    </citation>
    <scope>NUCLEOTIDE SEQUENCE [LARGE SCALE GENOMIC DNA]</scope>
</reference>
<dbReference type="GO" id="GO:0016491">
    <property type="term" value="F:oxidoreductase activity"/>
    <property type="evidence" value="ECO:0007669"/>
    <property type="project" value="InterPro"/>
</dbReference>
<dbReference type="Gene3D" id="3.20.20.100">
    <property type="entry name" value="NADP-dependent oxidoreductase domain"/>
    <property type="match status" value="1"/>
</dbReference>
<dbReference type="Proteomes" id="UP000230179">
    <property type="component" value="Unassembled WGS sequence"/>
</dbReference>
<dbReference type="Pfam" id="PF00248">
    <property type="entry name" value="Aldo_ket_red"/>
    <property type="match status" value="1"/>
</dbReference>
<dbReference type="InterPro" id="IPR020471">
    <property type="entry name" value="AKR"/>
</dbReference>
<evidence type="ECO:0000259" key="1">
    <source>
        <dbReference type="Pfam" id="PF00248"/>
    </source>
</evidence>
<accession>A0A2H0UAG9</accession>
<gene>
    <name evidence="2" type="ORF">COU19_00405</name>
</gene>
<dbReference type="SUPFAM" id="SSF51430">
    <property type="entry name" value="NAD(P)-linked oxidoreductase"/>
    <property type="match status" value="1"/>
</dbReference>
<comment type="caution">
    <text evidence="2">The sequence shown here is derived from an EMBL/GenBank/DDBJ whole genome shotgun (WGS) entry which is preliminary data.</text>
</comment>
<dbReference type="InterPro" id="IPR036812">
    <property type="entry name" value="NAD(P)_OxRdtase_dom_sf"/>
</dbReference>
<dbReference type="PANTHER" id="PTHR43312">
    <property type="entry name" value="D-THREO-ALDOSE 1-DEHYDROGENASE"/>
    <property type="match status" value="1"/>
</dbReference>
<dbReference type="CDD" id="cd19097">
    <property type="entry name" value="AKR_unchar"/>
    <property type="match status" value="1"/>
</dbReference>